<feature type="compositionally biased region" description="Low complexity" evidence="1">
    <location>
        <begin position="448"/>
        <end position="457"/>
    </location>
</feature>
<feature type="region of interest" description="Disordered" evidence="1">
    <location>
        <begin position="1039"/>
        <end position="1066"/>
    </location>
</feature>
<evidence type="ECO:0000256" key="1">
    <source>
        <dbReference type="SAM" id="MobiDB-lite"/>
    </source>
</evidence>
<accession>A0A1Y2HCD7</accession>
<feature type="compositionally biased region" description="Low complexity" evidence="1">
    <location>
        <begin position="328"/>
        <end position="337"/>
    </location>
</feature>
<feature type="compositionally biased region" description="Low complexity" evidence="1">
    <location>
        <begin position="508"/>
        <end position="518"/>
    </location>
</feature>
<feature type="compositionally biased region" description="Low complexity" evidence="1">
    <location>
        <begin position="896"/>
        <end position="910"/>
    </location>
</feature>
<dbReference type="AlphaFoldDB" id="A0A1Y2HCD7"/>
<organism evidence="2 3">
    <name type="scientific">Catenaria anguillulae PL171</name>
    <dbReference type="NCBI Taxonomy" id="765915"/>
    <lineage>
        <taxon>Eukaryota</taxon>
        <taxon>Fungi</taxon>
        <taxon>Fungi incertae sedis</taxon>
        <taxon>Blastocladiomycota</taxon>
        <taxon>Blastocladiomycetes</taxon>
        <taxon>Blastocladiales</taxon>
        <taxon>Catenariaceae</taxon>
        <taxon>Catenaria</taxon>
    </lineage>
</organism>
<feature type="compositionally biased region" description="Low complexity" evidence="1">
    <location>
        <begin position="591"/>
        <end position="604"/>
    </location>
</feature>
<feature type="region of interest" description="Disordered" evidence="1">
    <location>
        <begin position="279"/>
        <end position="305"/>
    </location>
</feature>
<feature type="region of interest" description="Disordered" evidence="1">
    <location>
        <begin position="585"/>
        <end position="607"/>
    </location>
</feature>
<feature type="compositionally biased region" description="Pro residues" evidence="1">
    <location>
        <begin position="131"/>
        <end position="141"/>
    </location>
</feature>
<feature type="compositionally biased region" description="Basic and acidic residues" evidence="1">
    <location>
        <begin position="157"/>
        <end position="170"/>
    </location>
</feature>
<feature type="region of interest" description="Disordered" evidence="1">
    <location>
        <begin position="192"/>
        <end position="223"/>
    </location>
</feature>
<name>A0A1Y2HCD7_9FUNG</name>
<feature type="compositionally biased region" description="Pro residues" evidence="1">
    <location>
        <begin position="35"/>
        <end position="50"/>
    </location>
</feature>
<feature type="region of interest" description="Disordered" evidence="1">
    <location>
        <begin position="986"/>
        <end position="1023"/>
    </location>
</feature>
<feature type="region of interest" description="Disordered" evidence="1">
    <location>
        <begin position="151"/>
        <end position="170"/>
    </location>
</feature>
<feature type="compositionally biased region" description="Pro residues" evidence="1">
    <location>
        <begin position="742"/>
        <end position="753"/>
    </location>
</feature>
<proteinExistence type="predicted"/>
<feature type="region of interest" description="Disordered" evidence="1">
    <location>
        <begin position="718"/>
        <end position="777"/>
    </location>
</feature>
<keyword evidence="3" id="KW-1185">Reference proteome</keyword>
<evidence type="ECO:0000313" key="2">
    <source>
        <dbReference type="EMBL" id="ORZ32248.1"/>
    </source>
</evidence>
<feature type="region of interest" description="Disordered" evidence="1">
    <location>
        <begin position="1"/>
        <end position="72"/>
    </location>
</feature>
<feature type="compositionally biased region" description="Low complexity" evidence="1">
    <location>
        <begin position="754"/>
        <end position="767"/>
    </location>
</feature>
<comment type="caution">
    <text evidence="2">The sequence shown here is derived from an EMBL/GenBank/DDBJ whole genome shotgun (WGS) entry which is preliminary data.</text>
</comment>
<feature type="compositionally biased region" description="Low complexity" evidence="1">
    <location>
        <begin position="279"/>
        <end position="293"/>
    </location>
</feature>
<evidence type="ECO:0000313" key="3">
    <source>
        <dbReference type="Proteomes" id="UP000193411"/>
    </source>
</evidence>
<feature type="compositionally biased region" description="Low complexity" evidence="1">
    <location>
        <begin position="996"/>
        <end position="1023"/>
    </location>
</feature>
<feature type="compositionally biased region" description="Low complexity" evidence="1">
    <location>
        <begin position="810"/>
        <end position="827"/>
    </location>
</feature>
<feature type="compositionally biased region" description="Polar residues" evidence="1">
    <location>
        <begin position="519"/>
        <end position="541"/>
    </location>
</feature>
<sequence length="1066" mass="111821">MSSPALSPTPMSPAPVQSPGPHSCAGRDPYGSLPTTPPPPVTPSPLPSPPEHSVDCPDPPVPTLLDPPPDHTIRTLLAKAHAQTLKFATRAAARHLPGAIGLATGAGQRNGAHHRQTTKAFLESGRENEWPDPPSPLPPLSPVSMELRPAELEQDDQEHSEQDQDQDQERKRALGLQLALFLAIAQLHFRSQCSPTTPTPTPSLTPSPTRSSNSPVPSPSTDEKLDQILSMMSDLAYAIASLQQQILVMDARNQHSSSHSPSSTTARGRSLSPHHLMLSSSAATSSFSTPPASRHMSISTTANGSGDPAHDALLAAKRAGKFLVPARRLSNSSAASTSDRRDSTSSVDSALHSPALPKAWPAKKGRDSACFPEPGTTGTDTDTDGQSTASSAPGIKQRSSRKRSTLASRLNMPTPLPEVAELSLSVASSAAASLIVPPKPKGHSRGEATSASTSASAVAQLIDRFQSMSPPTSSSPQSPTESTSSTPTPEKASRRTGGMVAQLIAAFSSSSSESSTSSGTALRSITPSPNKQTPVPATPTRTLPLSDPQPSTPLPPAPASQRGPPSIHSRASSACSTLLGPIVEEDDDEPSVASNSSSGVAGDDSFTRRSKIMSPTLIRMTQQLIDEEEMDVARQHVDVFEQVWSASEDEAEHEAIEEEDGWWYHGRGIESYFAPDYDGYEVDQDSMSVVSDPLGDITTMDDRETYVPLDETTLLLEEADGGDEEAAVGNGESSKESLVSPPLLPETPYPASPTTPTASRPTSTCSSDGKLDESNRESYPWHVHPLDRESSCCNVHNLLKSQRVPVSPFASKFAPPPSASRRASASVVEGPMSPPMSPLVARMSERARRAAPNGGSRNSICVAVPTTPRSMASPQPVSGTSRRDALEALRTPRRQPTATSTPPTRVSTPVGDLASRRQSAMAHSPNVSTPPHTPSPAQRRPRSSLVTPPAATLQQPMPIRASRSSGGGYVKSVAESLAAGMAIRTASPRSAATPPSMATTGGAASTFTSSGSSGSSRRSSITSYSSLRHLANVAVAPQPAAPRVVSQAPAPAPSSRAKPVVRAFRA</sequence>
<gene>
    <name evidence="2" type="ORF">BCR44DRAFT_1440761</name>
</gene>
<feature type="compositionally biased region" description="Pro residues" evidence="1">
    <location>
        <begin position="57"/>
        <end position="67"/>
    </location>
</feature>
<feature type="compositionally biased region" description="Polar residues" evidence="1">
    <location>
        <begin position="867"/>
        <end position="880"/>
    </location>
</feature>
<feature type="region of interest" description="Disordered" evidence="1">
    <location>
        <begin position="810"/>
        <end position="967"/>
    </location>
</feature>
<dbReference type="Proteomes" id="UP000193411">
    <property type="component" value="Unassembled WGS sequence"/>
</dbReference>
<feature type="region of interest" description="Disordered" evidence="1">
    <location>
        <begin position="328"/>
        <end position="411"/>
    </location>
</feature>
<feature type="region of interest" description="Disordered" evidence="1">
    <location>
        <begin position="251"/>
        <end position="270"/>
    </location>
</feature>
<protein>
    <submittedName>
        <fullName evidence="2">Uncharacterized protein</fullName>
    </submittedName>
</protein>
<feature type="region of interest" description="Disordered" evidence="1">
    <location>
        <begin position="123"/>
        <end position="143"/>
    </location>
</feature>
<reference evidence="2 3" key="1">
    <citation type="submission" date="2016-07" db="EMBL/GenBank/DDBJ databases">
        <title>Pervasive Adenine N6-methylation of Active Genes in Fungi.</title>
        <authorList>
            <consortium name="DOE Joint Genome Institute"/>
            <person name="Mondo S.J."/>
            <person name="Dannebaum R.O."/>
            <person name="Kuo R.C."/>
            <person name="Labutti K."/>
            <person name="Haridas S."/>
            <person name="Kuo A."/>
            <person name="Salamov A."/>
            <person name="Ahrendt S.R."/>
            <person name="Lipzen A."/>
            <person name="Sullivan W."/>
            <person name="Andreopoulos W.B."/>
            <person name="Clum A."/>
            <person name="Lindquist E."/>
            <person name="Daum C."/>
            <person name="Ramamoorthy G.K."/>
            <person name="Gryganskyi A."/>
            <person name="Culley D."/>
            <person name="Magnuson J.K."/>
            <person name="James T.Y."/>
            <person name="O'Malley M.A."/>
            <person name="Stajich J.E."/>
            <person name="Spatafora J.W."/>
            <person name="Visel A."/>
            <person name="Grigoriev I.V."/>
        </authorList>
    </citation>
    <scope>NUCLEOTIDE SEQUENCE [LARGE SCALE GENOMIC DNA]</scope>
    <source>
        <strain evidence="2 3">PL171</strain>
    </source>
</reference>
<feature type="compositionally biased region" description="Low complexity" evidence="1">
    <location>
        <begin position="206"/>
        <end position="215"/>
    </location>
</feature>
<feature type="compositionally biased region" description="Low complexity" evidence="1">
    <location>
        <begin position="467"/>
        <end position="489"/>
    </location>
</feature>
<feature type="region of interest" description="Disordered" evidence="1">
    <location>
        <begin position="436"/>
        <end position="573"/>
    </location>
</feature>
<dbReference type="EMBL" id="MCFL01000049">
    <property type="protein sequence ID" value="ORZ32248.1"/>
    <property type="molecule type" value="Genomic_DNA"/>
</dbReference>